<reference evidence="2 3" key="1">
    <citation type="submission" date="2021-04" db="EMBL/GenBank/DDBJ databases">
        <authorList>
            <person name="Bliznina A."/>
        </authorList>
    </citation>
    <scope>NUCLEOTIDE SEQUENCE [LARGE SCALE GENOMIC DNA]</scope>
</reference>
<dbReference type="EMBL" id="OU015567">
    <property type="protein sequence ID" value="CAG5110600.1"/>
    <property type="molecule type" value="Genomic_DNA"/>
</dbReference>
<dbReference type="Proteomes" id="UP001158576">
    <property type="component" value="Chromosome 2"/>
</dbReference>
<evidence type="ECO:0000313" key="3">
    <source>
        <dbReference type="Proteomes" id="UP001158576"/>
    </source>
</evidence>
<dbReference type="PANTHER" id="PTHR10612:SF62">
    <property type="entry name" value="LIPOCALIN_CYTOSOLIC FATTY-ACID BINDING DOMAIN-CONTAINING PROTEIN"/>
    <property type="match status" value="1"/>
</dbReference>
<dbReference type="PANTHER" id="PTHR10612">
    <property type="entry name" value="APOLIPOPROTEIN D"/>
    <property type="match status" value="1"/>
</dbReference>
<accession>A0ABN7T3C0</accession>
<dbReference type="SUPFAM" id="SSF50814">
    <property type="entry name" value="Lipocalins"/>
    <property type="match status" value="1"/>
</dbReference>
<feature type="domain" description="Lipocalin/cytosolic fatty-acid binding" evidence="1">
    <location>
        <begin position="31"/>
        <end position="182"/>
    </location>
</feature>
<keyword evidence="3" id="KW-1185">Reference proteome</keyword>
<evidence type="ECO:0000259" key="1">
    <source>
        <dbReference type="Pfam" id="PF08212"/>
    </source>
</evidence>
<organism evidence="2 3">
    <name type="scientific">Oikopleura dioica</name>
    <name type="common">Tunicate</name>
    <dbReference type="NCBI Taxonomy" id="34765"/>
    <lineage>
        <taxon>Eukaryota</taxon>
        <taxon>Metazoa</taxon>
        <taxon>Chordata</taxon>
        <taxon>Tunicata</taxon>
        <taxon>Appendicularia</taxon>
        <taxon>Copelata</taxon>
        <taxon>Oikopleuridae</taxon>
        <taxon>Oikopleura</taxon>
    </lineage>
</organism>
<sequence length="219" mass="25353">MLRVAGFVGVALARTTTEDCLVPPIIENFNAEAFSGIWWNLAGYPERYLPNEPDGSDGKCIELFYDFDAEKSRIDVNNTSINPTKDGLWAKTWTTGYAYQDFERTAPNLLFVDFIDEYTPEDAPYYPNYWVLDTDYDEYAAGMNCYRLNATHTNTQFWILGREPSFVESKKFETIVLKAEDEWNMCPEDFVFRYNYDCEYDFVAGNPTGPKKIARSPRK</sequence>
<protein>
    <submittedName>
        <fullName evidence="2">Oidioi.mRNA.OKI2018_I69.chr2.g4984.t1.cds</fullName>
    </submittedName>
</protein>
<dbReference type="Pfam" id="PF08212">
    <property type="entry name" value="Lipocalin_2"/>
    <property type="match status" value="1"/>
</dbReference>
<dbReference type="Gene3D" id="2.40.128.20">
    <property type="match status" value="1"/>
</dbReference>
<name>A0ABN7T3C0_OIKDI</name>
<dbReference type="InterPro" id="IPR000566">
    <property type="entry name" value="Lipocln_cytosolic_FA-bd_dom"/>
</dbReference>
<evidence type="ECO:0000313" key="2">
    <source>
        <dbReference type="EMBL" id="CAG5110600.1"/>
    </source>
</evidence>
<gene>
    <name evidence="2" type="ORF">OKIOD_LOCUS13749</name>
</gene>
<dbReference type="InterPro" id="IPR012674">
    <property type="entry name" value="Calycin"/>
</dbReference>
<proteinExistence type="predicted"/>